<dbReference type="eggNOG" id="COG5501">
    <property type="taxonomic scope" value="Bacteria"/>
</dbReference>
<name>Q3APA4_CHLCH</name>
<dbReference type="InterPro" id="IPR016568">
    <property type="entry name" value="Sulphur_oxidation_SoxY"/>
</dbReference>
<gene>
    <name evidence="3" type="ordered locus">Cag_1923</name>
</gene>
<dbReference type="PROSITE" id="PS51318">
    <property type="entry name" value="TAT"/>
    <property type="match status" value="1"/>
</dbReference>
<dbReference type="Pfam" id="PF13501">
    <property type="entry name" value="SoxY"/>
    <property type="match status" value="1"/>
</dbReference>
<accession>Q3APA4</accession>
<evidence type="ECO:0000256" key="1">
    <source>
        <dbReference type="SAM" id="SignalP"/>
    </source>
</evidence>
<dbReference type="KEGG" id="cch:Cag_1923"/>
<dbReference type="InterPro" id="IPR006311">
    <property type="entry name" value="TAT_signal"/>
</dbReference>
<organism evidence="3">
    <name type="scientific">Chlorobium chlorochromatii (strain CaD3)</name>
    <dbReference type="NCBI Taxonomy" id="340177"/>
    <lineage>
        <taxon>Bacteria</taxon>
        <taxon>Pseudomonadati</taxon>
        <taxon>Chlorobiota</taxon>
        <taxon>Chlorobiia</taxon>
        <taxon>Chlorobiales</taxon>
        <taxon>Chlorobiaceae</taxon>
        <taxon>Chlorobium/Pelodictyon group</taxon>
        <taxon>Chlorobium</taxon>
    </lineage>
</organism>
<feature type="signal peptide" evidence="1">
    <location>
        <begin position="1"/>
        <end position="31"/>
    </location>
</feature>
<dbReference type="Gene3D" id="2.60.40.2470">
    <property type="entry name" value="SoxY domain"/>
    <property type="match status" value="1"/>
</dbReference>
<sequence>MGMTRRQFFSTIAGAAASAALVAALPERLLAAWSDKAFTASTLANAIAGKYGNLPIEDSTAIQVKAPEIAENGAVVPITVATNIAGATNISIFTEANFAPMVASFDLLPRSLPEVSLRMRMAKTATVVVLVQAGNKLYRATREVKVTIGGCGG</sequence>
<dbReference type="OrthoDB" id="9798154at2"/>
<protein>
    <submittedName>
        <fullName evidence="3">Thiosulfate-binding protein SoxY</fullName>
    </submittedName>
</protein>
<dbReference type="NCBIfam" id="TIGR04488">
    <property type="entry name" value="SoxY_true_GGCGG"/>
    <property type="match status" value="1"/>
</dbReference>
<dbReference type="HOGENOM" id="CLU_118521_0_0_10"/>
<keyword evidence="1" id="KW-0732">Signal</keyword>
<feature type="domain" description="Ig-like SoxY" evidence="2">
    <location>
        <begin position="51"/>
        <end position="151"/>
    </location>
</feature>
<dbReference type="STRING" id="340177.Cag_1923"/>
<dbReference type="InterPro" id="IPR032711">
    <property type="entry name" value="SoxY"/>
</dbReference>
<reference evidence="3" key="1">
    <citation type="submission" date="2005-08" db="EMBL/GenBank/DDBJ databases">
        <title>Complete sequence of Chlorobium chlorochromatii CaD3.</title>
        <authorList>
            <person name="Copeland A."/>
            <person name="Lucas S."/>
            <person name="Lapidus A."/>
            <person name="Barry K."/>
            <person name="Detter J.C."/>
            <person name="Glavina T."/>
            <person name="Hammon N."/>
            <person name="Israni S."/>
            <person name="Pitluck S."/>
            <person name="Bryant D."/>
            <person name="Schmutz J."/>
            <person name="Larimer F."/>
            <person name="Land M."/>
            <person name="Kyrpides N."/>
            <person name="Ivanova N."/>
            <person name="Richardson P."/>
        </authorList>
    </citation>
    <scope>NUCLEOTIDE SEQUENCE [LARGE SCALE GENOMIC DNA]</scope>
    <source>
        <strain evidence="3">CaD3</strain>
    </source>
</reference>
<evidence type="ECO:0000259" key="2">
    <source>
        <dbReference type="Pfam" id="PF13501"/>
    </source>
</evidence>
<dbReference type="EMBL" id="CP000108">
    <property type="protein sequence ID" value="ABB29171.1"/>
    <property type="molecule type" value="Genomic_DNA"/>
</dbReference>
<dbReference type="InterPro" id="IPR038162">
    <property type="entry name" value="SoxY_sf"/>
</dbReference>
<feature type="chain" id="PRO_5004223837" evidence="1">
    <location>
        <begin position="32"/>
        <end position="153"/>
    </location>
</feature>
<dbReference type="PIRSF" id="PIRSF010312">
    <property type="entry name" value="Sulphur_oxidation_SoxY"/>
    <property type="match status" value="1"/>
</dbReference>
<dbReference type="AlphaFoldDB" id="Q3APA4"/>
<proteinExistence type="predicted"/>
<evidence type="ECO:0000313" key="3">
    <source>
        <dbReference type="EMBL" id="ABB29171.1"/>
    </source>
</evidence>